<comment type="caution">
    <text evidence="1">The sequence shown here is derived from an EMBL/GenBank/DDBJ whole genome shotgun (WGS) entry which is preliminary data.</text>
</comment>
<evidence type="ECO:0000313" key="2">
    <source>
        <dbReference type="Proteomes" id="UP000789508"/>
    </source>
</evidence>
<evidence type="ECO:0000313" key="1">
    <source>
        <dbReference type="EMBL" id="CAG8729723.1"/>
    </source>
</evidence>
<keyword evidence="2" id="KW-1185">Reference proteome</keyword>
<protein>
    <submittedName>
        <fullName evidence="1">6053_t:CDS:1</fullName>
    </submittedName>
</protein>
<accession>A0A9N9NG75</accession>
<gene>
    <name evidence="1" type="ORF">ALEPTO_LOCUS12576</name>
</gene>
<dbReference type="EMBL" id="CAJVPS010029877">
    <property type="protein sequence ID" value="CAG8729723.1"/>
    <property type="molecule type" value="Genomic_DNA"/>
</dbReference>
<organism evidence="1 2">
    <name type="scientific">Ambispora leptoticha</name>
    <dbReference type="NCBI Taxonomy" id="144679"/>
    <lineage>
        <taxon>Eukaryota</taxon>
        <taxon>Fungi</taxon>
        <taxon>Fungi incertae sedis</taxon>
        <taxon>Mucoromycota</taxon>
        <taxon>Glomeromycotina</taxon>
        <taxon>Glomeromycetes</taxon>
        <taxon>Archaeosporales</taxon>
        <taxon>Ambisporaceae</taxon>
        <taxon>Ambispora</taxon>
    </lineage>
</organism>
<dbReference type="Proteomes" id="UP000789508">
    <property type="component" value="Unassembled WGS sequence"/>
</dbReference>
<reference evidence="1" key="1">
    <citation type="submission" date="2021-06" db="EMBL/GenBank/DDBJ databases">
        <authorList>
            <person name="Kallberg Y."/>
            <person name="Tangrot J."/>
            <person name="Rosling A."/>
        </authorList>
    </citation>
    <scope>NUCLEOTIDE SEQUENCE</scope>
    <source>
        <strain evidence="1">FL130A</strain>
    </source>
</reference>
<feature type="non-terminal residue" evidence="1">
    <location>
        <position position="178"/>
    </location>
</feature>
<dbReference type="OrthoDB" id="2423255at2759"/>
<proteinExistence type="predicted"/>
<sequence>TLLEEMKSQKIYEDFPEVRGLRETIKNCEQEIRRLQSPDYIENSTRELLKVFDGQDRITDVSKGQVGTGKRADFLQEVLTETEPKKRDMVFHHADYGFIVATCEGDKIIRRLKTEIGDRKVSGFVERAIAKELGEYDNKLEKGQKEFQQKLIADYKRYAGRTYDKEDKMREEAGIEEN</sequence>
<name>A0A9N9NG75_9GLOM</name>
<dbReference type="AlphaFoldDB" id="A0A9N9NG75"/>